<dbReference type="InterPro" id="IPR046761">
    <property type="entry name" value="Tab2-like_C"/>
</dbReference>
<sequence>MATQHWISEFLTQKHVAYRPLHILLDAVSGMHPRKMVMSVLGLLITIILTTWQLPVCSLIGYRWQRCSTTIVGCVAVFSRRALPLAAWTNGLEIAAVKADVARSSLILETGVTQRWRYGGWRTNQDAIDEAENWEDCKQAVKGIHFLAVQPDPDSEELSGLWLLQDRPPPQI</sequence>
<evidence type="ECO:0000256" key="1">
    <source>
        <dbReference type="SAM" id="Phobius"/>
    </source>
</evidence>
<evidence type="ECO:0000313" key="3">
    <source>
        <dbReference type="EMBL" id="GFH31017.1"/>
    </source>
</evidence>
<keyword evidence="1" id="KW-0472">Membrane</keyword>
<feature type="transmembrane region" description="Helical" evidence="1">
    <location>
        <begin position="40"/>
        <end position="64"/>
    </location>
</feature>
<dbReference type="GO" id="GO:0003723">
    <property type="term" value="F:RNA binding"/>
    <property type="evidence" value="ECO:0007669"/>
    <property type="project" value="InterPro"/>
</dbReference>
<dbReference type="PANTHER" id="PTHR34556">
    <property type="match status" value="1"/>
</dbReference>
<dbReference type="InterPro" id="IPR009472">
    <property type="entry name" value="Tab2-like"/>
</dbReference>
<comment type="caution">
    <text evidence="3">The sequence shown here is derived from an EMBL/GenBank/DDBJ whole genome shotgun (WGS) entry which is preliminary data.</text>
</comment>
<dbReference type="Pfam" id="PF20429">
    <property type="entry name" value="Tab2-like_C"/>
    <property type="match status" value="1"/>
</dbReference>
<accession>A0A6A0AGM3</accession>
<protein>
    <recommendedName>
        <fullName evidence="2">RNA-binding protein Tab2/Atab2 C-terminal domain-containing protein</fullName>
    </recommendedName>
</protein>
<keyword evidence="1" id="KW-0812">Transmembrane</keyword>
<dbReference type="AlphaFoldDB" id="A0A6A0AGM3"/>
<proteinExistence type="predicted"/>
<name>A0A6A0AGM3_HAELA</name>
<organism evidence="3 4">
    <name type="scientific">Haematococcus lacustris</name>
    <name type="common">Green alga</name>
    <name type="synonym">Haematococcus pluvialis</name>
    <dbReference type="NCBI Taxonomy" id="44745"/>
    <lineage>
        <taxon>Eukaryota</taxon>
        <taxon>Viridiplantae</taxon>
        <taxon>Chlorophyta</taxon>
        <taxon>core chlorophytes</taxon>
        <taxon>Chlorophyceae</taxon>
        <taxon>CS clade</taxon>
        <taxon>Chlamydomonadales</taxon>
        <taxon>Haematococcaceae</taxon>
        <taxon>Haematococcus</taxon>
    </lineage>
</organism>
<feature type="domain" description="RNA-binding protein Tab2/Atab2 C-terminal" evidence="2">
    <location>
        <begin position="57"/>
        <end position="165"/>
    </location>
</feature>
<dbReference type="PANTHER" id="PTHR34556:SF2">
    <property type="entry name" value="PROTEIN TAB2 HOMOLOG, CHLOROPLASTIC"/>
    <property type="match status" value="1"/>
</dbReference>
<reference evidence="3 4" key="1">
    <citation type="submission" date="2020-02" db="EMBL/GenBank/DDBJ databases">
        <title>Draft genome sequence of Haematococcus lacustris strain NIES-144.</title>
        <authorList>
            <person name="Morimoto D."/>
            <person name="Nakagawa S."/>
            <person name="Yoshida T."/>
            <person name="Sawayama S."/>
        </authorList>
    </citation>
    <scope>NUCLEOTIDE SEQUENCE [LARGE SCALE GENOMIC DNA]</scope>
    <source>
        <strain evidence="3 4">NIES-144</strain>
    </source>
</reference>
<evidence type="ECO:0000259" key="2">
    <source>
        <dbReference type="Pfam" id="PF20429"/>
    </source>
</evidence>
<keyword evidence="1" id="KW-1133">Transmembrane helix</keyword>
<gene>
    <name evidence="3" type="ORF">HaLaN_29964</name>
</gene>
<dbReference type="EMBL" id="BLLF01005293">
    <property type="protein sequence ID" value="GFH31017.1"/>
    <property type="molecule type" value="Genomic_DNA"/>
</dbReference>
<evidence type="ECO:0000313" key="4">
    <source>
        <dbReference type="Proteomes" id="UP000485058"/>
    </source>
</evidence>
<dbReference type="Proteomes" id="UP000485058">
    <property type="component" value="Unassembled WGS sequence"/>
</dbReference>
<keyword evidence="4" id="KW-1185">Reference proteome</keyword>